<reference evidence="3" key="1">
    <citation type="journal article" date="2019" name="Int. J. Syst. Evol. Microbiol.">
        <title>The Global Catalogue of Microorganisms (GCM) 10K type strain sequencing project: providing services to taxonomists for standard genome sequencing and annotation.</title>
        <authorList>
            <consortium name="The Broad Institute Genomics Platform"/>
            <consortium name="The Broad Institute Genome Sequencing Center for Infectious Disease"/>
            <person name="Wu L."/>
            <person name="Ma J."/>
        </authorList>
    </citation>
    <scope>NUCLEOTIDE SEQUENCE [LARGE SCALE GENOMIC DNA]</scope>
    <source>
        <strain evidence="3">JCM 15672</strain>
    </source>
</reference>
<evidence type="ECO:0000256" key="1">
    <source>
        <dbReference type="SAM" id="Phobius"/>
    </source>
</evidence>
<protein>
    <recommendedName>
        <fullName evidence="4">DUF4383 domain-containing protein</fullName>
    </recommendedName>
</protein>
<feature type="transmembrane region" description="Helical" evidence="1">
    <location>
        <begin position="113"/>
        <end position="131"/>
    </location>
</feature>
<accession>A0ABP5GAZ4</accession>
<feature type="transmembrane region" description="Helical" evidence="1">
    <location>
        <begin position="83"/>
        <end position="101"/>
    </location>
</feature>
<organism evidence="2 3">
    <name type="scientific">Agromyces tropicus</name>
    <dbReference type="NCBI Taxonomy" id="555371"/>
    <lineage>
        <taxon>Bacteria</taxon>
        <taxon>Bacillati</taxon>
        <taxon>Actinomycetota</taxon>
        <taxon>Actinomycetes</taxon>
        <taxon>Micrococcales</taxon>
        <taxon>Microbacteriaceae</taxon>
        <taxon>Agromyces</taxon>
    </lineage>
</organism>
<evidence type="ECO:0000313" key="2">
    <source>
        <dbReference type="EMBL" id="GAA2041455.1"/>
    </source>
</evidence>
<name>A0ABP5GAZ4_9MICO</name>
<dbReference type="PROSITE" id="PS51318">
    <property type="entry name" value="TAT"/>
    <property type="match status" value="1"/>
</dbReference>
<sequence>MNTTWRRSILWALNALGAFVGAWALLAPRSFADGFPFPALFEAWVGVDGPYNEHLIRDVGALYLALVAAGVVAALMRRADASVAVGVAWVVFSIPHLAYHLGHLDGLPPLDAVAQPIALASSLVLAAPLCLPPRRHDRAASEPRPVTMEEAPR</sequence>
<dbReference type="RefSeq" id="WP_344375964.1">
    <property type="nucleotide sequence ID" value="NZ_BAAAPW010000005.1"/>
</dbReference>
<evidence type="ECO:0000313" key="3">
    <source>
        <dbReference type="Proteomes" id="UP001501196"/>
    </source>
</evidence>
<proteinExistence type="predicted"/>
<dbReference type="Proteomes" id="UP001501196">
    <property type="component" value="Unassembled WGS sequence"/>
</dbReference>
<gene>
    <name evidence="2" type="ORF">GCM10009819_29150</name>
</gene>
<keyword evidence="3" id="KW-1185">Reference proteome</keyword>
<evidence type="ECO:0008006" key="4">
    <source>
        <dbReference type="Google" id="ProtNLM"/>
    </source>
</evidence>
<keyword evidence="1" id="KW-0812">Transmembrane</keyword>
<dbReference type="EMBL" id="BAAAPW010000005">
    <property type="protein sequence ID" value="GAA2041455.1"/>
    <property type="molecule type" value="Genomic_DNA"/>
</dbReference>
<dbReference type="InterPro" id="IPR006311">
    <property type="entry name" value="TAT_signal"/>
</dbReference>
<keyword evidence="1" id="KW-1133">Transmembrane helix</keyword>
<feature type="transmembrane region" description="Helical" evidence="1">
    <location>
        <begin position="56"/>
        <end position="76"/>
    </location>
</feature>
<comment type="caution">
    <text evidence="2">The sequence shown here is derived from an EMBL/GenBank/DDBJ whole genome shotgun (WGS) entry which is preliminary data.</text>
</comment>
<keyword evidence="1" id="KW-0472">Membrane</keyword>